<evidence type="ECO:0000256" key="8">
    <source>
        <dbReference type="PROSITE-ProRule" id="PRU01198"/>
    </source>
</evidence>
<evidence type="ECO:0000256" key="6">
    <source>
        <dbReference type="ARBA" id="ARBA00023304"/>
    </source>
</evidence>
<keyword evidence="4 7" id="KW-0028">Amino-acid biosynthesis</keyword>
<comment type="pathway">
    <text evidence="1 7">Amino-acid biosynthesis; L-valine biosynthesis; L-valine from pyruvate: step 2/4.</text>
</comment>
<evidence type="ECO:0000259" key="10">
    <source>
        <dbReference type="PROSITE" id="PS51850"/>
    </source>
</evidence>
<dbReference type="InterPro" id="IPR008927">
    <property type="entry name" value="6-PGluconate_DH-like_C_sf"/>
</dbReference>
<dbReference type="InterPro" id="IPR000506">
    <property type="entry name" value="KARI_C"/>
</dbReference>
<dbReference type="Pfam" id="PF01450">
    <property type="entry name" value="KARI_C"/>
    <property type="match status" value="1"/>
</dbReference>
<feature type="binding site" evidence="7">
    <location>
        <position position="51"/>
    </location>
    <ligand>
        <name>NADP(+)</name>
        <dbReference type="ChEBI" id="CHEBI:58349"/>
    </ligand>
</feature>
<dbReference type="InterPro" id="IPR013116">
    <property type="entry name" value="KARI_N"/>
</dbReference>
<dbReference type="Gene3D" id="3.40.50.720">
    <property type="entry name" value="NAD(P)-binding Rossmann-like Domain"/>
    <property type="match status" value="1"/>
</dbReference>
<dbReference type="EMBL" id="BAAAOA010000032">
    <property type="protein sequence ID" value="GAA1767207.1"/>
    <property type="molecule type" value="Genomic_DNA"/>
</dbReference>
<evidence type="ECO:0000256" key="1">
    <source>
        <dbReference type="ARBA" id="ARBA00004864"/>
    </source>
</evidence>
<evidence type="ECO:0000256" key="9">
    <source>
        <dbReference type="SAM" id="MobiDB-lite"/>
    </source>
</evidence>
<comment type="caution">
    <text evidence="7">Lacks conserved residue(s) required for the propagation of feature annotation.</text>
</comment>
<feature type="binding site" evidence="7 8">
    <location>
        <position position="252"/>
    </location>
    <ligand>
        <name>substrate</name>
    </ligand>
</feature>
<accession>A0ABN2KVC7</accession>
<feature type="binding site" evidence="7 8">
    <location>
        <position position="191"/>
    </location>
    <ligand>
        <name>Mg(2+)</name>
        <dbReference type="ChEBI" id="CHEBI:18420"/>
        <label>1</label>
    </ligand>
</feature>
<feature type="binding site" evidence="7 8">
    <location>
        <position position="227"/>
    </location>
    <ligand>
        <name>Mg(2+)</name>
        <dbReference type="ChEBI" id="CHEBI:18420"/>
        <label>2</label>
    </ligand>
</feature>
<feature type="binding site" evidence="7 8">
    <location>
        <position position="191"/>
    </location>
    <ligand>
        <name>Mg(2+)</name>
        <dbReference type="ChEBI" id="CHEBI:18420"/>
        <label>2</label>
    </ligand>
</feature>
<comment type="catalytic activity">
    <reaction evidence="7">
        <text>(2R)-2,3-dihydroxy-3-methylbutanoate + NADP(+) = (2S)-2-acetolactate + NADPH + H(+)</text>
        <dbReference type="Rhea" id="RHEA:22068"/>
        <dbReference type="ChEBI" id="CHEBI:15378"/>
        <dbReference type="ChEBI" id="CHEBI:49072"/>
        <dbReference type="ChEBI" id="CHEBI:57783"/>
        <dbReference type="ChEBI" id="CHEBI:58349"/>
        <dbReference type="ChEBI" id="CHEBI:58476"/>
        <dbReference type="EC" id="1.1.1.86"/>
    </reaction>
</comment>
<evidence type="ECO:0000256" key="5">
    <source>
        <dbReference type="ARBA" id="ARBA00023002"/>
    </source>
</evidence>
<dbReference type="Proteomes" id="UP001501204">
    <property type="component" value="Unassembled WGS sequence"/>
</dbReference>
<comment type="catalytic activity">
    <reaction evidence="7">
        <text>(2R,3R)-2,3-dihydroxy-3-methylpentanoate + NADP(+) = (S)-2-ethyl-2-hydroxy-3-oxobutanoate + NADPH + H(+)</text>
        <dbReference type="Rhea" id="RHEA:13493"/>
        <dbReference type="ChEBI" id="CHEBI:15378"/>
        <dbReference type="ChEBI" id="CHEBI:49256"/>
        <dbReference type="ChEBI" id="CHEBI:49258"/>
        <dbReference type="ChEBI" id="CHEBI:57783"/>
        <dbReference type="ChEBI" id="CHEBI:58349"/>
        <dbReference type="EC" id="1.1.1.86"/>
    </reaction>
</comment>
<dbReference type="NCBIfam" id="NF004017">
    <property type="entry name" value="PRK05479.1"/>
    <property type="match status" value="1"/>
</dbReference>
<dbReference type="Pfam" id="PF07991">
    <property type="entry name" value="KARI_N"/>
    <property type="match status" value="1"/>
</dbReference>
<name>A0ABN2KVC7_9MICC</name>
<feature type="binding site" evidence="7">
    <location>
        <position position="53"/>
    </location>
    <ligand>
        <name>NADP(+)</name>
        <dbReference type="ChEBI" id="CHEBI:58349"/>
    </ligand>
</feature>
<evidence type="ECO:0000256" key="3">
    <source>
        <dbReference type="ARBA" id="ARBA00010318"/>
    </source>
</evidence>
<dbReference type="PROSITE" id="PS51851">
    <property type="entry name" value="KARI_C"/>
    <property type="match status" value="1"/>
</dbReference>
<feature type="binding site" evidence="7">
    <location>
        <position position="134"/>
    </location>
    <ligand>
        <name>NADP(+)</name>
        <dbReference type="ChEBI" id="CHEBI:58349"/>
    </ligand>
</feature>
<dbReference type="EC" id="1.1.1.86" evidence="7"/>
<sequence>MAEIFYDDDADLSIIQDRSVAVIGYGSQGHAHALNLRDSGVDVRIGLAEGSRSRAKAEAEGLRVLTVADAVKEADVIMILTPDQVQRHVYAESIAPNLEQGDAIFFAHGFNIRYGYIEAPEGVDVVMVAPKGPGHTVRREFEAGRAVPALVAVEKDASGRALELGLSYAKGIGGTRAGVIRTTFTEETESDLFGEQAVLCGGMSHLVQYGFETLTEAGYQPEIAYFEVLHELKLIVDLMVEGGIAKQRWSISDTAEYGDYVSGPRVINPAVKENMKAVLADIQDGTFAKRFIEDQDNGGAEFKKLREKEESHPIEVTGRELRKLFAWTSPDADYVEGTAAPRRVRSPARSRAGSRARRAQPVAAVPGRPAGRTSEPACRTPAPPPTHPGAHDPRGR</sequence>
<evidence type="ECO:0000259" key="11">
    <source>
        <dbReference type="PROSITE" id="PS51851"/>
    </source>
</evidence>
<keyword evidence="7 8" id="KW-0460">Magnesium</keyword>
<keyword evidence="7" id="KW-0521">NADP</keyword>
<dbReference type="InterPro" id="IPR036291">
    <property type="entry name" value="NAD(P)-bd_dom_sf"/>
</dbReference>
<proteinExistence type="inferred from homology"/>
<dbReference type="PANTHER" id="PTHR21371:SF1">
    <property type="entry name" value="KETOL-ACID REDUCTOISOMERASE, MITOCHONDRIAL"/>
    <property type="match status" value="1"/>
</dbReference>
<evidence type="ECO:0000256" key="4">
    <source>
        <dbReference type="ARBA" id="ARBA00022605"/>
    </source>
</evidence>
<dbReference type="NCBIfam" id="NF009940">
    <property type="entry name" value="PRK13403.1"/>
    <property type="match status" value="1"/>
</dbReference>
<feature type="active site" evidence="7">
    <location>
        <position position="108"/>
    </location>
</feature>
<keyword evidence="5 7" id="KW-0560">Oxidoreductase</keyword>
<evidence type="ECO:0000313" key="12">
    <source>
        <dbReference type="EMBL" id="GAA1767207.1"/>
    </source>
</evidence>
<dbReference type="HAMAP" id="MF_00435">
    <property type="entry name" value="IlvC"/>
    <property type="match status" value="1"/>
</dbReference>
<comment type="function">
    <text evidence="7">Involved in the biosynthesis of branched-chain amino acids (BCAA). Catalyzes an alkyl-migration followed by a ketol-acid reduction of (S)-2-acetolactate (S2AL) to yield (R)-2,3-dihydroxy-isovalerate. In the isomerase reaction, S2AL is rearranged via a Mg-dependent methyl migration to produce 3-hydroxy-3-methyl-2-ketobutyrate (HMKB). In the reductase reaction, this 2-ketoacid undergoes a metal-dependent reduction by NADPH to yield (R)-2,3-dihydroxy-isovalerate.</text>
</comment>
<evidence type="ECO:0000313" key="13">
    <source>
        <dbReference type="Proteomes" id="UP001501204"/>
    </source>
</evidence>
<feature type="binding site" evidence="7 8">
    <location>
        <position position="231"/>
    </location>
    <ligand>
        <name>Mg(2+)</name>
        <dbReference type="ChEBI" id="CHEBI:18420"/>
        <label>2</label>
    </ligand>
</feature>
<feature type="domain" description="KARI C-terminal knotted" evidence="11">
    <location>
        <begin position="183"/>
        <end position="328"/>
    </location>
</feature>
<dbReference type="PROSITE" id="PS51850">
    <property type="entry name" value="KARI_N"/>
    <property type="match status" value="1"/>
</dbReference>
<feature type="domain" description="KARI N-terminal Rossmann" evidence="10">
    <location>
        <begin position="2"/>
        <end position="182"/>
    </location>
</feature>
<dbReference type="PANTHER" id="PTHR21371">
    <property type="entry name" value="KETOL-ACID REDUCTOISOMERASE, MITOCHONDRIAL"/>
    <property type="match status" value="1"/>
</dbReference>
<dbReference type="NCBIfam" id="TIGR00465">
    <property type="entry name" value="ilvC"/>
    <property type="match status" value="1"/>
</dbReference>
<evidence type="ECO:0000256" key="2">
    <source>
        <dbReference type="ARBA" id="ARBA00004885"/>
    </source>
</evidence>
<reference evidence="12 13" key="1">
    <citation type="journal article" date="2019" name="Int. J. Syst. Evol. Microbiol.">
        <title>The Global Catalogue of Microorganisms (GCM) 10K type strain sequencing project: providing services to taxonomists for standard genome sequencing and annotation.</title>
        <authorList>
            <consortium name="The Broad Institute Genomics Platform"/>
            <consortium name="The Broad Institute Genome Sequencing Center for Infectious Disease"/>
            <person name="Wu L."/>
            <person name="Ma J."/>
        </authorList>
    </citation>
    <scope>NUCLEOTIDE SEQUENCE [LARGE SCALE GENOMIC DNA]</scope>
    <source>
        <strain evidence="12 13">JCM 14735</strain>
    </source>
</reference>
<dbReference type="SUPFAM" id="SSF51735">
    <property type="entry name" value="NAD(P)-binding Rossmann-fold domains"/>
    <property type="match status" value="1"/>
</dbReference>
<feature type="region of interest" description="Disordered" evidence="9">
    <location>
        <begin position="338"/>
        <end position="396"/>
    </location>
</feature>
<comment type="pathway">
    <text evidence="2 7">Amino-acid biosynthesis; L-isoleucine biosynthesis; L-isoleucine from 2-oxobutanoate: step 2/4.</text>
</comment>
<keyword evidence="6 7" id="KW-0100">Branched-chain amino acid biosynthesis</keyword>
<organism evidence="12 13">
    <name type="scientific">Kocuria aegyptia</name>
    <dbReference type="NCBI Taxonomy" id="330943"/>
    <lineage>
        <taxon>Bacteria</taxon>
        <taxon>Bacillati</taxon>
        <taxon>Actinomycetota</taxon>
        <taxon>Actinomycetes</taxon>
        <taxon>Micrococcales</taxon>
        <taxon>Micrococcaceae</taxon>
        <taxon>Kocuria</taxon>
    </lineage>
</organism>
<evidence type="ECO:0000256" key="7">
    <source>
        <dbReference type="HAMAP-Rule" id="MF_00435"/>
    </source>
</evidence>
<keyword evidence="7 8" id="KW-0479">Metal-binding</keyword>
<dbReference type="InterPro" id="IPR013023">
    <property type="entry name" value="KARI"/>
</dbReference>
<feature type="compositionally biased region" description="Basic residues" evidence="9">
    <location>
        <begin position="342"/>
        <end position="358"/>
    </location>
</feature>
<gene>
    <name evidence="7 12" type="primary">ilvC</name>
    <name evidence="12" type="ORF">GCM10009767_27090</name>
</gene>
<protein>
    <recommendedName>
        <fullName evidence="7">Ketol-acid reductoisomerase (NADP(+))</fullName>
        <shortName evidence="7">KARI</shortName>
        <ecNumber evidence="7">1.1.1.86</ecNumber>
    </recommendedName>
    <alternativeName>
        <fullName evidence="7">Acetohydroxy-acid isomeroreductase</fullName>
        <shortName evidence="7">AHIR</shortName>
    </alternativeName>
    <alternativeName>
        <fullName evidence="7">Alpha-keto-beta-hydroxylacyl reductoisomerase</fullName>
    </alternativeName>
</protein>
<comment type="cofactor">
    <cofactor evidence="7">
        <name>Mg(2+)</name>
        <dbReference type="ChEBI" id="CHEBI:18420"/>
    </cofactor>
    <text evidence="7">Binds 2 magnesium ions per subunit.</text>
</comment>
<dbReference type="Gene3D" id="6.10.240.10">
    <property type="match status" value="1"/>
</dbReference>
<feature type="binding site" evidence="7">
    <location>
        <begin position="25"/>
        <end position="28"/>
    </location>
    <ligand>
        <name>NADP(+)</name>
        <dbReference type="ChEBI" id="CHEBI:58349"/>
    </ligand>
</feature>
<feature type="compositionally biased region" description="Low complexity" evidence="9">
    <location>
        <begin position="359"/>
        <end position="380"/>
    </location>
</feature>
<dbReference type="SUPFAM" id="SSF48179">
    <property type="entry name" value="6-phosphogluconate dehydrogenase C-terminal domain-like"/>
    <property type="match status" value="1"/>
</dbReference>
<comment type="similarity">
    <text evidence="3 7 8">Belongs to the ketol-acid reductoisomerase family.</text>
</comment>
<feature type="binding site" evidence="7 8">
    <location>
        <position position="195"/>
    </location>
    <ligand>
        <name>Mg(2+)</name>
        <dbReference type="ChEBI" id="CHEBI:18420"/>
        <label>1</label>
    </ligand>
</feature>
<comment type="caution">
    <text evidence="12">The sequence shown here is derived from an EMBL/GenBank/DDBJ whole genome shotgun (WGS) entry which is preliminary data.</text>
</comment>
<keyword evidence="13" id="KW-1185">Reference proteome</keyword>